<dbReference type="Gene3D" id="3.10.170.10">
    <property type="match status" value="1"/>
</dbReference>
<dbReference type="PRINTS" id="PR00999">
    <property type="entry name" value="FUNGALYSIN"/>
</dbReference>
<dbReference type="Proteomes" id="UP000799439">
    <property type="component" value="Unassembled WGS sequence"/>
</dbReference>
<dbReference type="AlphaFoldDB" id="A0A9P4IVX1"/>
<comment type="subcellular location">
    <subcellularLocation>
        <location evidence="1 13">Secreted</location>
    </subcellularLocation>
</comment>
<evidence type="ECO:0000256" key="9">
    <source>
        <dbReference type="ARBA" id="ARBA00023049"/>
    </source>
</evidence>
<keyword evidence="5 12" id="KW-0479">Metal-binding</keyword>
<dbReference type="CDD" id="cd09596">
    <property type="entry name" value="M36"/>
    <property type="match status" value="1"/>
</dbReference>
<keyword evidence="7 13" id="KW-0378">Hydrolase</keyword>
<feature type="region of interest" description="Disordered" evidence="14">
    <location>
        <begin position="256"/>
        <end position="284"/>
    </location>
</feature>
<keyword evidence="8 12" id="KW-0862">Zinc</keyword>
<dbReference type="PANTHER" id="PTHR33478">
    <property type="entry name" value="EXTRACELLULAR METALLOPROTEINASE MEP"/>
    <property type="match status" value="1"/>
</dbReference>
<dbReference type="SUPFAM" id="SSF55486">
    <property type="entry name" value="Metalloproteases ('zincins'), catalytic domain"/>
    <property type="match status" value="1"/>
</dbReference>
<proteinExistence type="inferred from homology"/>
<evidence type="ECO:0000256" key="4">
    <source>
        <dbReference type="ARBA" id="ARBA00022670"/>
    </source>
</evidence>
<keyword evidence="10 13" id="KW-0865">Zymogen</keyword>
<feature type="active site" evidence="11">
    <location>
        <position position="396"/>
    </location>
</feature>
<dbReference type="GO" id="GO:0006508">
    <property type="term" value="P:proteolysis"/>
    <property type="evidence" value="ECO:0007669"/>
    <property type="project" value="UniProtKB-KW"/>
</dbReference>
<dbReference type="EC" id="3.4.24.-" evidence="13"/>
<dbReference type="EMBL" id="ML996088">
    <property type="protein sequence ID" value="KAF2150923.1"/>
    <property type="molecule type" value="Genomic_DNA"/>
</dbReference>
<organism evidence="16 17">
    <name type="scientific">Myriangium duriaei CBS 260.36</name>
    <dbReference type="NCBI Taxonomy" id="1168546"/>
    <lineage>
        <taxon>Eukaryota</taxon>
        <taxon>Fungi</taxon>
        <taxon>Dikarya</taxon>
        <taxon>Ascomycota</taxon>
        <taxon>Pezizomycotina</taxon>
        <taxon>Dothideomycetes</taxon>
        <taxon>Dothideomycetidae</taxon>
        <taxon>Myriangiales</taxon>
        <taxon>Myriangiaceae</taxon>
        <taxon>Myriangium</taxon>
    </lineage>
</organism>
<dbReference type="GO" id="GO:0004222">
    <property type="term" value="F:metalloendopeptidase activity"/>
    <property type="evidence" value="ECO:0007669"/>
    <property type="project" value="InterPro"/>
</dbReference>
<comment type="cofactor">
    <cofactor evidence="12">
        <name>Zn(2+)</name>
        <dbReference type="ChEBI" id="CHEBI:29105"/>
    </cofactor>
    <text evidence="12">Binds 1 zinc ion per subunit.</text>
</comment>
<keyword evidence="17" id="KW-1185">Reference proteome</keyword>
<accession>A0A9P4IVX1</accession>
<comment type="caution">
    <text evidence="16">The sequence shown here is derived from an EMBL/GenBank/DDBJ whole genome shotgun (WGS) entry which is preliminary data.</text>
</comment>
<evidence type="ECO:0000256" key="7">
    <source>
        <dbReference type="ARBA" id="ARBA00022801"/>
    </source>
</evidence>
<evidence type="ECO:0000256" key="3">
    <source>
        <dbReference type="ARBA" id="ARBA00022525"/>
    </source>
</evidence>
<dbReference type="InterPro" id="IPR050371">
    <property type="entry name" value="Fungal_virulence_M36"/>
</dbReference>
<dbReference type="InterPro" id="IPR027268">
    <property type="entry name" value="Peptidase_M4/M1_CTD_sf"/>
</dbReference>
<keyword evidence="3 13" id="KW-0964">Secreted</keyword>
<dbReference type="Gene3D" id="1.10.390.10">
    <property type="entry name" value="Neutral Protease Domain 2"/>
    <property type="match status" value="1"/>
</dbReference>
<keyword evidence="4 13" id="KW-0645">Protease</keyword>
<evidence type="ECO:0000256" key="2">
    <source>
        <dbReference type="ARBA" id="ARBA00006006"/>
    </source>
</evidence>
<evidence type="ECO:0000256" key="6">
    <source>
        <dbReference type="ARBA" id="ARBA00022729"/>
    </source>
</evidence>
<evidence type="ECO:0000256" key="12">
    <source>
        <dbReference type="PIRSR" id="PIRSR601842-2"/>
    </source>
</evidence>
<dbReference type="InterPro" id="IPR011096">
    <property type="entry name" value="FTP_domain"/>
</dbReference>
<evidence type="ECO:0000259" key="15">
    <source>
        <dbReference type="Pfam" id="PF07504"/>
    </source>
</evidence>
<feature type="binding site" evidence="12">
    <location>
        <position position="425"/>
    </location>
    <ligand>
        <name>Zn(2+)</name>
        <dbReference type="ChEBI" id="CHEBI:29105"/>
        <note>catalytic</note>
    </ligand>
</feature>
<dbReference type="OrthoDB" id="3227768at2759"/>
<dbReference type="InterPro" id="IPR001842">
    <property type="entry name" value="Peptidase_M36"/>
</dbReference>
<dbReference type="GO" id="GO:0005576">
    <property type="term" value="C:extracellular region"/>
    <property type="evidence" value="ECO:0007669"/>
    <property type="project" value="UniProtKB-SubCell"/>
</dbReference>
<feature type="binding site" evidence="12">
    <location>
        <position position="395"/>
    </location>
    <ligand>
        <name>Zn(2+)</name>
        <dbReference type="ChEBI" id="CHEBI:29105"/>
        <note>catalytic</note>
    </ligand>
</feature>
<protein>
    <recommendedName>
        <fullName evidence="13">Extracellular metalloproteinase</fullName>
        <ecNumber evidence="13">3.4.24.-</ecNumber>
    </recommendedName>
    <alternativeName>
        <fullName evidence="13">Fungalysin</fullName>
    </alternativeName>
</protein>
<evidence type="ECO:0000256" key="1">
    <source>
        <dbReference type="ARBA" id="ARBA00004613"/>
    </source>
</evidence>
<feature type="domain" description="FTP" evidence="15">
    <location>
        <begin position="57"/>
        <end position="104"/>
    </location>
</feature>
<evidence type="ECO:0000256" key="14">
    <source>
        <dbReference type="SAM" id="MobiDB-lite"/>
    </source>
</evidence>
<evidence type="ECO:0000256" key="8">
    <source>
        <dbReference type="ARBA" id="ARBA00022833"/>
    </source>
</evidence>
<evidence type="ECO:0000256" key="13">
    <source>
        <dbReference type="RuleBase" id="RU364017"/>
    </source>
</evidence>
<dbReference type="GO" id="GO:0008270">
    <property type="term" value="F:zinc ion binding"/>
    <property type="evidence" value="ECO:0007669"/>
    <property type="project" value="InterPro"/>
</dbReference>
<evidence type="ECO:0000313" key="17">
    <source>
        <dbReference type="Proteomes" id="UP000799439"/>
    </source>
</evidence>
<dbReference type="Pfam" id="PF07504">
    <property type="entry name" value="FTP"/>
    <property type="match status" value="1"/>
</dbReference>
<keyword evidence="6" id="KW-0732">Signal</keyword>
<evidence type="ECO:0000313" key="16">
    <source>
        <dbReference type="EMBL" id="KAF2150923.1"/>
    </source>
</evidence>
<gene>
    <name evidence="16" type="ORF">K461DRAFT_295027</name>
</gene>
<evidence type="ECO:0000256" key="5">
    <source>
        <dbReference type="ARBA" id="ARBA00022723"/>
    </source>
</evidence>
<evidence type="ECO:0000256" key="10">
    <source>
        <dbReference type="ARBA" id="ARBA00023145"/>
    </source>
</evidence>
<comment type="similarity">
    <text evidence="2 13">Belongs to the peptidase M36 family.</text>
</comment>
<evidence type="ECO:0000256" key="11">
    <source>
        <dbReference type="PIRSR" id="PIRSR601842-1"/>
    </source>
</evidence>
<feature type="binding site" evidence="12">
    <location>
        <position position="219"/>
    </location>
    <ligand>
        <name>Zn(2+)</name>
        <dbReference type="ChEBI" id="CHEBI:29105"/>
        <note>catalytic</note>
    </ligand>
</feature>
<keyword evidence="9 13" id="KW-0482">Metalloprotease</keyword>
<name>A0A9P4IVX1_9PEZI</name>
<reference evidence="16" key="1">
    <citation type="journal article" date="2020" name="Stud. Mycol.">
        <title>101 Dothideomycetes genomes: a test case for predicting lifestyles and emergence of pathogens.</title>
        <authorList>
            <person name="Haridas S."/>
            <person name="Albert R."/>
            <person name="Binder M."/>
            <person name="Bloem J."/>
            <person name="Labutti K."/>
            <person name="Salamov A."/>
            <person name="Andreopoulos B."/>
            <person name="Baker S."/>
            <person name="Barry K."/>
            <person name="Bills G."/>
            <person name="Bluhm B."/>
            <person name="Cannon C."/>
            <person name="Castanera R."/>
            <person name="Culley D."/>
            <person name="Daum C."/>
            <person name="Ezra D."/>
            <person name="Gonzalez J."/>
            <person name="Henrissat B."/>
            <person name="Kuo A."/>
            <person name="Liang C."/>
            <person name="Lipzen A."/>
            <person name="Lutzoni F."/>
            <person name="Magnuson J."/>
            <person name="Mondo S."/>
            <person name="Nolan M."/>
            <person name="Ohm R."/>
            <person name="Pangilinan J."/>
            <person name="Park H.-J."/>
            <person name="Ramirez L."/>
            <person name="Alfaro M."/>
            <person name="Sun H."/>
            <person name="Tritt A."/>
            <person name="Yoshinaga Y."/>
            <person name="Zwiers L.-H."/>
            <person name="Turgeon B."/>
            <person name="Goodwin S."/>
            <person name="Spatafora J."/>
            <person name="Crous P."/>
            <person name="Grigoriev I."/>
        </authorList>
    </citation>
    <scope>NUCLEOTIDE SEQUENCE</scope>
    <source>
        <strain evidence="16">CBS 260.36</strain>
    </source>
</reference>
<dbReference type="PANTHER" id="PTHR33478:SF1">
    <property type="entry name" value="EXTRACELLULAR METALLOPROTEINASE MEP"/>
    <property type="match status" value="1"/>
</dbReference>
<sequence length="599" mass="66057">MSRRDILDSNDFRIPLRSTYTDSTISDSSPSIILGEKQHEDYINAATRFVQSSTNCTFRIIDDSYIGDNGIGHVYFRQTVNGLDIDNADLNVNVAPDGRIFSSGTSFFTGDTPTADPIQQIQSSDLMAVLKNTANTLKLPIGTEEATLQALEGTHAYTIKGTTGAEKDPEAHLVYFHTQDGTLKLTWRLETDVFDDWLLTYIDAKTKKDIVGVINYSADASYQVYPWGINDPTEGSRQVLKDPWDKTASLHGWQSTGKTTYTTTQGNNGDARGPRTHRPKNPSSNFRYPYSYTSGSPAQYLDAGATQLFYTANYYHDLLWELGFTEKAGNFENNNDNRGGAGNDGVILNVQSASGTNNANFASPPDGQPGRMNMYIWTKSKPNRDCAFEAGVVIHEYTHGLSNRLTGGPKNGRCLNALESGGMGEGWGDFFATAIRLKAKDTRSTNYAMGAWISNSKAGIRKYLYSTNLKTNPHKYTDTNNLREVHQIGTIWATMLYEVLWNLIDKHGKNDAGRPTFKGKIPTDGKYLAMKLVMDGMALQPCNPNMVQARNAIIDADKALTGGANKCLLWKAFAKRGLGSDAKYNARKRTGSNKVPQGC</sequence>
<feature type="binding site" evidence="12">
    <location>
        <position position="399"/>
    </location>
    <ligand>
        <name>Zn(2+)</name>
        <dbReference type="ChEBI" id="CHEBI:29105"/>
        <note>catalytic</note>
    </ligand>
</feature>
<dbReference type="Pfam" id="PF02128">
    <property type="entry name" value="Peptidase_M36"/>
    <property type="match status" value="1"/>
</dbReference>